<evidence type="ECO:0000313" key="1">
    <source>
        <dbReference type="EMBL" id="NJQ01341.1"/>
    </source>
</evidence>
<name>A0ABX1BUI9_9ACTN</name>
<reference evidence="1 2" key="1">
    <citation type="submission" date="2020-03" db="EMBL/GenBank/DDBJ databases">
        <title>WGS of actinomycetes isolated from Thailand.</title>
        <authorList>
            <person name="Thawai C."/>
        </authorList>
    </citation>
    <scope>NUCLEOTIDE SEQUENCE [LARGE SCALE GENOMIC DNA]</scope>
    <source>
        <strain evidence="1 2">PLAI 1-29</strain>
    </source>
</reference>
<protein>
    <submittedName>
        <fullName evidence="1">Proteinase inhibitor I78</fullName>
    </submittedName>
</protein>
<dbReference type="Gene3D" id="3.30.10.10">
    <property type="entry name" value="Trypsin Inhibitor V, subunit A"/>
    <property type="match status" value="1"/>
</dbReference>
<evidence type="ECO:0000313" key="2">
    <source>
        <dbReference type="Proteomes" id="UP000695264"/>
    </source>
</evidence>
<organism evidence="1 2">
    <name type="scientific">Streptomyces zingiberis</name>
    <dbReference type="NCBI Taxonomy" id="2053010"/>
    <lineage>
        <taxon>Bacteria</taxon>
        <taxon>Bacillati</taxon>
        <taxon>Actinomycetota</taxon>
        <taxon>Actinomycetes</taxon>
        <taxon>Kitasatosporales</taxon>
        <taxon>Streptomycetaceae</taxon>
        <taxon>Streptomyces</taxon>
    </lineage>
</organism>
<accession>A0ABX1BUI9</accession>
<proteinExistence type="predicted"/>
<gene>
    <name evidence="1" type="ORF">HCK00_12585</name>
</gene>
<keyword evidence="2" id="KW-1185">Reference proteome</keyword>
<dbReference type="EMBL" id="JAATEN010000008">
    <property type="protein sequence ID" value="NJQ01341.1"/>
    <property type="molecule type" value="Genomic_DNA"/>
</dbReference>
<sequence>MYVGLGAAEAEERARERGWATVRTLPTDAVITMEFREGRINFAVADGEVVRCWTG</sequence>
<comment type="caution">
    <text evidence="1">The sequence shown here is derived from an EMBL/GenBank/DDBJ whole genome shotgun (WGS) entry which is preliminary data.</text>
</comment>
<dbReference type="Proteomes" id="UP000695264">
    <property type="component" value="Unassembled WGS sequence"/>
</dbReference>